<gene>
    <name evidence="8" type="ORF">JCM21142_62472</name>
</gene>
<dbReference type="eggNOG" id="COG0561">
    <property type="taxonomic scope" value="Bacteria"/>
</dbReference>
<dbReference type="InterPro" id="IPR011990">
    <property type="entry name" value="TPR-like_helical_dom_sf"/>
</dbReference>
<evidence type="ECO:0000256" key="4">
    <source>
        <dbReference type="ARBA" id="ARBA00023136"/>
    </source>
</evidence>
<feature type="domain" description="SusD-like N-terminal" evidence="7">
    <location>
        <begin position="36"/>
        <end position="168"/>
    </location>
</feature>
<dbReference type="InterPro" id="IPR033985">
    <property type="entry name" value="SusD-like_N"/>
</dbReference>
<dbReference type="EMBL" id="BAMD01000031">
    <property type="protein sequence ID" value="GAF03790.1"/>
    <property type="molecule type" value="Genomic_DNA"/>
</dbReference>
<evidence type="ECO:0000259" key="6">
    <source>
        <dbReference type="Pfam" id="PF07980"/>
    </source>
</evidence>
<feature type="domain" description="RagB/SusD" evidence="6">
    <location>
        <begin position="322"/>
        <end position="530"/>
    </location>
</feature>
<dbReference type="Proteomes" id="UP000019402">
    <property type="component" value="Unassembled WGS sequence"/>
</dbReference>
<keyword evidence="3" id="KW-0732">Signal</keyword>
<evidence type="ECO:0000256" key="5">
    <source>
        <dbReference type="ARBA" id="ARBA00023237"/>
    </source>
</evidence>
<accession>W7XYS5</accession>
<comment type="subcellular location">
    <subcellularLocation>
        <location evidence="1">Cell outer membrane</location>
    </subcellularLocation>
</comment>
<keyword evidence="4" id="KW-0472">Membrane</keyword>
<dbReference type="Gene3D" id="1.25.40.390">
    <property type="match status" value="1"/>
</dbReference>
<keyword evidence="9" id="KW-1185">Reference proteome</keyword>
<comment type="similarity">
    <text evidence="2">Belongs to the SusD family.</text>
</comment>
<proteinExistence type="inferred from homology"/>
<dbReference type="GO" id="GO:0009279">
    <property type="term" value="C:cell outer membrane"/>
    <property type="evidence" value="ECO:0007669"/>
    <property type="project" value="UniProtKB-SubCell"/>
</dbReference>
<dbReference type="Pfam" id="PF07980">
    <property type="entry name" value="SusD_RagB"/>
    <property type="match status" value="1"/>
</dbReference>
<evidence type="ECO:0000256" key="3">
    <source>
        <dbReference type="ARBA" id="ARBA00022729"/>
    </source>
</evidence>
<dbReference type="SUPFAM" id="SSF48452">
    <property type="entry name" value="TPR-like"/>
    <property type="match status" value="1"/>
</dbReference>
<reference evidence="8 9" key="1">
    <citation type="journal article" date="2014" name="Genome Announc.">
        <title>Draft Genome Sequence of Cytophaga fermentans JCM 21142T, a Facultative Anaerobe Isolated from Marine Mud.</title>
        <authorList>
            <person name="Starns D."/>
            <person name="Oshima K."/>
            <person name="Suda W."/>
            <person name="Iino T."/>
            <person name="Yuki M."/>
            <person name="Inoue J."/>
            <person name="Kitamura K."/>
            <person name="Iida T."/>
            <person name="Darby A."/>
            <person name="Hattori M."/>
            <person name="Ohkuma M."/>
        </authorList>
    </citation>
    <scope>NUCLEOTIDE SEQUENCE [LARGE SCALE GENOMIC DNA]</scope>
    <source>
        <strain evidence="8 9">JCM 21142</strain>
    </source>
</reference>
<dbReference type="InterPro" id="IPR012944">
    <property type="entry name" value="SusD_RagB_dom"/>
</dbReference>
<evidence type="ECO:0000313" key="9">
    <source>
        <dbReference type="Proteomes" id="UP000019402"/>
    </source>
</evidence>
<protein>
    <submittedName>
        <fullName evidence="8">SusD family protein</fullName>
    </submittedName>
</protein>
<name>W7XYS5_9BACT</name>
<dbReference type="STRING" id="869213.GCA_000517085_04680"/>
<organism evidence="8 9">
    <name type="scientific">Saccharicrinis fermentans DSM 9555 = JCM 21142</name>
    <dbReference type="NCBI Taxonomy" id="869213"/>
    <lineage>
        <taxon>Bacteria</taxon>
        <taxon>Pseudomonadati</taxon>
        <taxon>Bacteroidota</taxon>
        <taxon>Bacteroidia</taxon>
        <taxon>Marinilabiliales</taxon>
        <taxon>Marinilabiliaceae</taxon>
        <taxon>Saccharicrinis</taxon>
    </lineage>
</organism>
<dbReference type="AlphaFoldDB" id="W7XYS5"/>
<sequence>MQFKSIWGAAGAKLLTRSDIVTTTTIWGGDYTQFNEFIYNNNTGTIPLLWSDCYVGIYRANQVLSNLPNVADDNFTQEERDQVEAQAKFLRAFFYWQLAYNYGKAIIHTDIVSQIEDFTKAPSSKEDVLSQVVIPDLEYAIENLPVEWSEKGRITTGAAKSLLAKTYLYEKEWSKAASLLLEVIESGTYSLASDPVENFVLAGEYNSESIFEINYTLNYKENNLASIVDDYSDRTGSEASNIGVSFAGYEAGGYNSCLPTYWLEEMFIDSDEKDPNYGKWGSNVYSRRTYASIVTEKGLGPYFGSDDPGTYAAFRYGWASKIKKFIPWDTNDGPLNQGLGSGCGVNYKVIRLADIYLMYAEAVLNDNGDVATAIEYIDKVRARAGVITLAQYQADNGGMIPQLHLSRFNSDDPSSRSFTEVNAASIMTHIQMVERPLELCFEGHRWHDLRRWGITEDVFKARRADELVMISKLCTEDPVSQAIDSDKESVVYPWYIEEYVRTQYAGPAANYIPEEHDFLGIPDVEIQTNPLANE</sequence>
<comment type="caution">
    <text evidence="8">The sequence shown here is derived from an EMBL/GenBank/DDBJ whole genome shotgun (WGS) entry which is preliminary data.</text>
</comment>
<evidence type="ECO:0000313" key="8">
    <source>
        <dbReference type="EMBL" id="GAF03790.1"/>
    </source>
</evidence>
<dbReference type="CDD" id="cd08977">
    <property type="entry name" value="SusD"/>
    <property type="match status" value="1"/>
</dbReference>
<keyword evidence="5" id="KW-0998">Cell outer membrane</keyword>
<dbReference type="Pfam" id="PF14322">
    <property type="entry name" value="SusD-like_3"/>
    <property type="match status" value="1"/>
</dbReference>
<evidence type="ECO:0000259" key="7">
    <source>
        <dbReference type="Pfam" id="PF14322"/>
    </source>
</evidence>
<evidence type="ECO:0000256" key="2">
    <source>
        <dbReference type="ARBA" id="ARBA00006275"/>
    </source>
</evidence>
<evidence type="ECO:0000256" key="1">
    <source>
        <dbReference type="ARBA" id="ARBA00004442"/>
    </source>
</evidence>